<protein>
    <recommendedName>
        <fullName evidence="3">RecQ-mediated genome instability protein 1</fullName>
    </recommendedName>
</protein>
<dbReference type="Pfam" id="PF08585">
    <property type="entry name" value="RMI1_N_C"/>
    <property type="match status" value="1"/>
</dbReference>
<dbReference type="Proteomes" id="UP000053201">
    <property type="component" value="Unassembled WGS sequence"/>
</dbReference>
<evidence type="ECO:0000256" key="2">
    <source>
        <dbReference type="ARBA" id="ARBA00006395"/>
    </source>
</evidence>
<dbReference type="STRING" id="645134.A0A0L0HRI4"/>
<dbReference type="GO" id="GO:0006260">
    <property type="term" value="P:DNA replication"/>
    <property type="evidence" value="ECO:0007669"/>
    <property type="project" value="UniProtKB-KW"/>
</dbReference>
<dbReference type="GO" id="GO:0000166">
    <property type="term" value="F:nucleotide binding"/>
    <property type="evidence" value="ECO:0007669"/>
    <property type="project" value="InterPro"/>
</dbReference>
<feature type="domain" description="RMI1 N-terminal" evidence="10">
    <location>
        <begin position="16"/>
        <end position="64"/>
    </location>
</feature>
<feature type="region of interest" description="Disordered" evidence="7">
    <location>
        <begin position="221"/>
        <end position="273"/>
    </location>
</feature>
<feature type="region of interest" description="Disordered" evidence="7">
    <location>
        <begin position="412"/>
        <end position="458"/>
    </location>
</feature>
<dbReference type="OrthoDB" id="341511at2759"/>
<evidence type="ECO:0000256" key="7">
    <source>
        <dbReference type="SAM" id="MobiDB-lite"/>
    </source>
</evidence>
<gene>
    <name evidence="11" type="ORF">SPPG_01146</name>
</gene>
<accession>A0A0L0HRI4</accession>
<feature type="domain" description="RecQ mediated genome instability protein 1 OB-fold" evidence="8">
    <location>
        <begin position="69"/>
        <end position="195"/>
    </location>
</feature>
<evidence type="ECO:0000256" key="5">
    <source>
        <dbReference type="ARBA" id="ARBA00023242"/>
    </source>
</evidence>
<dbReference type="InterPro" id="IPR013894">
    <property type="entry name" value="RMI1_OB"/>
</dbReference>
<dbReference type="PANTHER" id="PTHR14790">
    <property type="entry name" value="RECQ-MEDIATED GENOME INSTABILITY PROTEIN 1 RMI1"/>
    <property type="match status" value="1"/>
</dbReference>
<dbReference type="GeneID" id="27684830"/>
<dbReference type="GO" id="GO:0000724">
    <property type="term" value="P:double-strand break repair via homologous recombination"/>
    <property type="evidence" value="ECO:0007669"/>
    <property type="project" value="TreeGrafter"/>
</dbReference>
<dbReference type="GO" id="GO:0016604">
    <property type="term" value="C:nuclear body"/>
    <property type="evidence" value="ECO:0007669"/>
    <property type="project" value="TreeGrafter"/>
</dbReference>
<evidence type="ECO:0000256" key="3">
    <source>
        <dbReference type="ARBA" id="ARBA00018987"/>
    </source>
</evidence>
<evidence type="ECO:0000313" key="11">
    <source>
        <dbReference type="EMBL" id="KND03678.1"/>
    </source>
</evidence>
<keyword evidence="4" id="KW-0235">DNA replication</keyword>
<evidence type="ECO:0000256" key="1">
    <source>
        <dbReference type="ARBA" id="ARBA00004123"/>
    </source>
</evidence>
<evidence type="ECO:0000259" key="10">
    <source>
        <dbReference type="Pfam" id="PF21000"/>
    </source>
</evidence>
<dbReference type="EMBL" id="KQ257451">
    <property type="protein sequence ID" value="KND03678.1"/>
    <property type="molecule type" value="Genomic_DNA"/>
</dbReference>
<dbReference type="GO" id="GO:0000712">
    <property type="term" value="P:resolution of meiotic recombination intermediates"/>
    <property type="evidence" value="ECO:0007669"/>
    <property type="project" value="TreeGrafter"/>
</dbReference>
<feature type="compositionally biased region" description="Polar residues" evidence="7">
    <location>
        <begin position="360"/>
        <end position="373"/>
    </location>
</feature>
<reference evidence="11 12" key="1">
    <citation type="submission" date="2009-08" db="EMBL/GenBank/DDBJ databases">
        <title>The Genome Sequence of Spizellomyces punctatus strain DAOM BR117.</title>
        <authorList>
            <consortium name="The Broad Institute Genome Sequencing Platform"/>
            <person name="Russ C."/>
            <person name="Cuomo C."/>
            <person name="Shea T."/>
            <person name="Young S.K."/>
            <person name="Zeng Q."/>
            <person name="Koehrsen M."/>
            <person name="Haas B."/>
            <person name="Borodovsky M."/>
            <person name="Guigo R."/>
            <person name="Alvarado L."/>
            <person name="Berlin A."/>
            <person name="Bochicchio J."/>
            <person name="Borenstein D."/>
            <person name="Chapman S."/>
            <person name="Chen Z."/>
            <person name="Engels R."/>
            <person name="Freedman E."/>
            <person name="Gellesch M."/>
            <person name="Goldberg J."/>
            <person name="Griggs A."/>
            <person name="Gujja S."/>
            <person name="Heiman D."/>
            <person name="Hepburn T."/>
            <person name="Howarth C."/>
            <person name="Jen D."/>
            <person name="Larson L."/>
            <person name="Lewis B."/>
            <person name="Mehta T."/>
            <person name="Park D."/>
            <person name="Pearson M."/>
            <person name="Roberts A."/>
            <person name="Saif S."/>
            <person name="Shenoy N."/>
            <person name="Sisk P."/>
            <person name="Stolte C."/>
            <person name="Sykes S."/>
            <person name="Thomson T."/>
            <person name="Walk T."/>
            <person name="White J."/>
            <person name="Yandava C."/>
            <person name="Burger G."/>
            <person name="Gray M.W."/>
            <person name="Holland P.W.H."/>
            <person name="King N."/>
            <person name="Lang F.B.F."/>
            <person name="Roger A.J."/>
            <person name="Ruiz-Trillo I."/>
            <person name="Lander E."/>
            <person name="Nusbaum C."/>
        </authorList>
    </citation>
    <scope>NUCLEOTIDE SEQUENCE [LARGE SCALE GENOMIC DNA]</scope>
    <source>
        <strain evidence="11 12">DAOM BR117</strain>
    </source>
</reference>
<feature type="region of interest" description="Disordered" evidence="7">
    <location>
        <begin position="355"/>
        <end position="380"/>
    </location>
</feature>
<name>A0A0L0HRI4_SPIPD</name>
<dbReference type="eggNOG" id="KOG3683">
    <property type="taxonomic scope" value="Eukaryota"/>
</dbReference>
<sequence length="608" mass="66536">MLQPSPIIPSTVQQRLAAKNIQIHPHWTEQCINYLRTRSPISLTDSDLVDGILEQYLHTDLREVGLPVLPPRITEAHKVVVGRPKGIVLQVIDVHEVGVSANSMLELILDFKPKKGEPPRPQHSSLQIPRKMLRLQLTDGVQEVPAMECALLPGISVESMLGVKVVVTNATIRQGVIMLEPQNFSILGGYVASMNVDEPLVRLEKKCKAFLNIEYEAPQRTDSIPTRNDGSAPDRQGEATVAGSESYRILSSVDNRHPRGQSTEGAQSLRPDASIAHPGVTAHSAKDEDAKLEDFPFDDDDFDLDAFDFDLGDVDVLLQEEAGYSAIQSNSNVLSLCSIKDEKFPQLIDLTSDGAIPPISNRQNDSGVPAQTRTDLKPASIAPTSVGAIEMKQEGRLNSSHSSPSGFSVFKELSTRQRLSHPHELQSPPNQLGDNESSSPAKKPRLSSPNRPNLIQPATAPPRLGYLCNIETIVASRSHTRIHVKAHIDNWETLRLQRSGYSLIVVIDDGTSLVRAGLANHLIEGFFGLSASEAKKRKQADGYDTLSEAVNRFSQFLKDLDCVLELDLSACRARNSQQGSSGSALDDNLPEVVAFISDNADILRGMLR</sequence>
<proteinExistence type="inferred from homology"/>
<dbReference type="Pfam" id="PF16099">
    <property type="entry name" value="RMI1_C"/>
    <property type="match status" value="1"/>
</dbReference>
<dbReference type="Gene3D" id="2.40.50.770">
    <property type="entry name" value="RecQ-mediated genome instability protein Rmi1, C-terminal domain"/>
    <property type="match status" value="1"/>
</dbReference>
<dbReference type="Pfam" id="PF21000">
    <property type="entry name" value="RMI1_N_N"/>
    <property type="match status" value="1"/>
</dbReference>
<dbReference type="AlphaFoldDB" id="A0A0L0HRI4"/>
<dbReference type="Gene3D" id="1.10.8.1020">
    <property type="entry name" value="RecQ-mediated genome instability protein 1, N-terminal domain"/>
    <property type="match status" value="1"/>
</dbReference>
<dbReference type="InterPro" id="IPR032199">
    <property type="entry name" value="RMI1_C"/>
</dbReference>
<comment type="similarity">
    <text evidence="2">Belongs to the RMI1 family.</text>
</comment>
<dbReference type="InterPro" id="IPR049363">
    <property type="entry name" value="RMI1_N"/>
</dbReference>
<evidence type="ECO:0000256" key="4">
    <source>
        <dbReference type="ARBA" id="ARBA00022705"/>
    </source>
</evidence>
<keyword evidence="12" id="KW-1185">Reference proteome</keyword>
<feature type="domain" description="RecQ-mediated genome instability protein 1 C-terminal OB-fold" evidence="9">
    <location>
        <begin position="466"/>
        <end position="571"/>
    </location>
</feature>
<comment type="function">
    <text evidence="6">Essential component of the RMI complex, a complex that plays an important role in the processing of homologous recombination intermediates to limit DNA crossover formation in cells. Promotes TOP3A binding to double Holliday junctions (DHJ) and hence stimulates TOP3A-mediated dissolution. Required for BLM phosphorylation during mitosis. Within the BLM complex, required for BLM and TOP3A stability.</text>
</comment>
<dbReference type="VEuPathDB" id="FungiDB:SPPG_01146"/>
<evidence type="ECO:0000313" key="12">
    <source>
        <dbReference type="Proteomes" id="UP000053201"/>
    </source>
</evidence>
<evidence type="ECO:0000259" key="9">
    <source>
        <dbReference type="Pfam" id="PF16099"/>
    </source>
</evidence>
<dbReference type="InParanoid" id="A0A0L0HRI4"/>
<dbReference type="InterPro" id="IPR044881">
    <property type="entry name" value="RMI1_N_N_sf"/>
</dbReference>
<dbReference type="RefSeq" id="XP_016611717.1">
    <property type="nucleotide sequence ID" value="XM_016749468.1"/>
</dbReference>
<organism evidence="11 12">
    <name type="scientific">Spizellomyces punctatus (strain DAOM BR117)</name>
    <dbReference type="NCBI Taxonomy" id="645134"/>
    <lineage>
        <taxon>Eukaryota</taxon>
        <taxon>Fungi</taxon>
        <taxon>Fungi incertae sedis</taxon>
        <taxon>Chytridiomycota</taxon>
        <taxon>Chytridiomycota incertae sedis</taxon>
        <taxon>Chytridiomycetes</taxon>
        <taxon>Spizellomycetales</taxon>
        <taxon>Spizellomycetaceae</taxon>
        <taxon>Spizellomyces</taxon>
    </lineage>
</organism>
<feature type="compositionally biased region" description="Polar residues" evidence="7">
    <location>
        <begin position="427"/>
        <end position="440"/>
    </location>
</feature>
<evidence type="ECO:0000256" key="6">
    <source>
        <dbReference type="ARBA" id="ARBA00024977"/>
    </source>
</evidence>
<evidence type="ECO:0000259" key="8">
    <source>
        <dbReference type="Pfam" id="PF08585"/>
    </source>
</evidence>
<dbReference type="PANTHER" id="PTHR14790:SF15">
    <property type="entry name" value="RECQ-MEDIATED GENOME INSTABILITY PROTEIN 1"/>
    <property type="match status" value="1"/>
</dbReference>
<keyword evidence="5" id="KW-0539">Nucleus</keyword>
<dbReference type="GO" id="GO:0031422">
    <property type="term" value="C:RecQ family helicase-topoisomerase III complex"/>
    <property type="evidence" value="ECO:0007669"/>
    <property type="project" value="TreeGrafter"/>
</dbReference>
<dbReference type="InterPro" id="IPR042470">
    <property type="entry name" value="RMI1_N_C_sf"/>
</dbReference>
<comment type="subcellular location">
    <subcellularLocation>
        <location evidence="1">Nucleus</location>
    </subcellularLocation>
</comment>
<dbReference type="SMART" id="SM01161">
    <property type="entry name" value="DUF1767"/>
    <property type="match status" value="1"/>
</dbReference>